<feature type="non-terminal residue" evidence="2">
    <location>
        <position position="1"/>
    </location>
</feature>
<sequence length="183" mass="20977">ENKILRNFLIGIGVCVLAIMLIIFGINSIRHFEYRGIKFDVVKEGDIIFYKTALPVIYNGEIVPYNFYLRKDPRKLNVPVENKINFKHDMVINMTEDFNCDGDGIIAVANLVNLYNAVGINIMKDENASCDAQERYMFVQIQSGNETNIEQFGPACYNLNVKGCEILEVTEQLMIETFVKYNE</sequence>
<gene>
    <name evidence="2" type="ORF">S01H1_30144</name>
</gene>
<dbReference type="EMBL" id="BARS01018526">
    <property type="protein sequence ID" value="GAF95486.1"/>
    <property type="molecule type" value="Genomic_DNA"/>
</dbReference>
<evidence type="ECO:0000256" key="1">
    <source>
        <dbReference type="SAM" id="Phobius"/>
    </source>
</evidence>
<keyword evidence="1" id="KW-0812">Transmembrane</keyword>
<reference evidence="2" key="1">
    <citation type="journal article" date="2014" name="Front. Microbiol.">
        <title>High frequency of phylogenetically diverse reductive dehalogenase-homologous genes in deep subseafloor sedimentary metagenomes.</title>
        <authorList>
            <person name="Kawai M."/>
            <person name="Futagami T."/>
            <person name="Toyoda A."/>
            <person name="Takaki Y."/>
            <person name="Nishi S."/>
            <person name="Hori S."/>
            <person name="Arai W."/>
            <person name="Tsubouchi T."/>
            <person name="Morono Y."/>
            <person name="Uchiyama I."/>
            <person name="Ito T."/>
            <person name="Fujiyama A."/>
            <person name="Inagaki F."/>
            <person name="Takami H."/>
        </authorList>
    </citation>
    <scope>NUCLEOTIDE SEQUENCE</scope>
    <source>
        <strain evidence="2">Expedition CK06-06</strain>
    </source>
</reference>
<proteinExistence type="predicted"/>
<protein>
    <submittedName>
        <fullName evidence="2">Uncharacterized protein</fullName>
    </submittedName>
</protein>
<keyword evidence="1" id="KW-1133">Transmembrane helix</keyword>
<feature type="transmembrane region" description="Helical" evidence="1">
    <location>
        <begin position="6"/>
        <end position="29"/>
    </location>
</feature>
<name>X0U843_9ZZZZ</name>
<comment type="caution">
    <text evidence="2">The sequence shown here is derived from an EMBL/GenBank/DDBJ whole genome shotgun (WGS) entry which is preliminary data.</text>
</comment>
<organism evidence="2">
    <name type="scientific">marine sediment metagenome</name>
    <dbReference type="NCBI Taxonomy" id="412755"/>
    <lineage>
        <taxon>unclassified sequences</taxon>
        <taxon>metagenomes</taxon>
        <taxon>ecological metagenomes</taxon>
    </lineage>
</organism>
<keyword evidence="1" id="KW-0472">Membrane</keyword>
<evidence type="ECO:0000313" key="2">
    <source>
        <dbReference type="EMBL" id="GAF95486.1"/>
    </source>
</evidence>
<accession>X0U843</accession>
<dbReference type="AlphaFoldDB" id="X0U843"/>